<dbReference type="GO" id="GO:0006310">
    <property type="term" value="P:DNA recombination"/>
    <property type="evidence" value="ECO:0007669"/>
    <property type="project" value="TreeGrafter"/>
</dbReference>
<dbReference type="PANTHER" id="PTHR11390">
    <property type="entry name" value="PROKARYOTIC DNA TOPOISOMERASE"/>
    <property type="match status" value="1"/>
</dbReference>
<dbReference type="GO" id="GO:0006265">
    <property type="term" value="P:DNA topological change"/>
    <property type="evidence" value="ECO:0007669"/>
    <property type="project" value="InterPro"/>
</dbReference>
<name>A0A146F133_ASPKA</name>
<dbReference type="InterPro" id="IPR013497">
    <property type="entry name" value="Topo_IA_cen"/>
</dbReference>
<dbReference type="Pfam" id="PF01751">
    <property type="entry name" value="Toprim"/>
    <property type="match status" value="1"/>
</dbReference>
<dbReference type="VEuPathDB" id="FungiDB:ASPFODRAFT_56989"/>
<feature type="domain" description="Topo IA-type catalytic" evidence="9">
    <location>
        <begin position="133"/>
        <end position="568"/>
    </location>
</feature>
<evidence type="ECO:0000313" key="11">
    <source>
        <dbReference type="Proteomes" id="UP000075230"/>
    </source>
</evidence>
<evidence type="ECO:0000256" key="7">
    <source>
        <dbReference type="RuleBase" id="RU362092"/>
    </source>
</evidence>
<comment type="caution">
    <text evidence="10">The sequence shown here is derived from an EMBL/GenBank/DDBJ whole genome shotgun (WGS) entry which is preliminary data.</text>
</comment>
<dbReference type="InterPro" id="IPR000380">
    <property type="entry name" value="Topo_IA"/>
</dbReference>
<dbReference type="Pfam" id="PF01131">
    <property type="entry name" value="Topoisom_bac"/>
    <property type="match status" value="1"/>
</dbReference>
<keyword evidence="5 7" id="KW-0238">DNA-binding</keyword>
<proteinExistence type="inferred from homology"/>
<evidence type="ECO:0000256" key="4">
    <source>
        <dbReference type="ARBA" id="ARBA00023029"/>
    </source>
</evidence>
<dbReference type="InterPro" id="IPR013824">
    <property type="entry name" value="Topo_IA_cen_sub1"/>
</dbReference>
<dbReference type="Gene3D" id="3.40.50.140">
    <property type="match status" value="1"/>
</dbReference>
<dbReference type="PROSITE" id="PS52039">
    <property type="entry name" value="TOPO_IA_2"/>
    <property type="match status" value="1"/>
</dbReference>
<dbReference type="PROSITE" id="PS00396">
    <property type="entry name" value="TOPO_IA_1"/>
    <property type="match status" value="1"/>
</dbReference>
<evidence type="ECO:0000259" key="8">
    <source>
        <dbReference type="PROSITE" id="PS50880"/>
    </source>
</evidence>
<dbReference type="InterPro" id="IPR023405">
    <property type="entry name" value="Topo_IA_core_domain"/>
</dbReference>
<reference evidence="10 11" key="1">
    <citation type="journal article" date="2016" name="DNA Res.">
        <title>Genome sequence of Aspergillus luchuensis NBRC 4314.</title>
        <authorList>
            <person name="Yamada O."/>
            <person name="Machida M."/>
            <person name="Hosoyama A."/>
            <person name="Goto M."/>
            <person name="Takahashi T."/>
            <person name="Futagami T."/>
            <person name="Yamagata Y."/>
            <person name="Takeuchi M."/>
            <person name="Kobayashi T."/>
            <person name="Koike H."/>
            <person name="Abe K."/>
            <person name="Asai K."/>
            <person name="Arita M."/>
            <person name="Fujita N."/>
            <person name="Fukuda K."/>
            <person name="Higa K."/>
            <person name="Horikawa H."/>
            <person name="Ishikawa T."/>
            <person name="Jinno K."/>
            <person name="Kato Y."/>
            <person name="Kirimura K."/>
            <person name="Mizutani O."/>
            <person name="Nakasone K."/>
            <person name="Sano M."/>
            <person name="Shiraishi Y."/>
            <person name="Tsukahara M."/>
            <person name="Gomi K."/>
        </authorList>
    </citation>
    <scope>NUCLEOTIDE SEQUENCE [LARGE SCALE GENOMIC DNA]</scope>
    <source>
        <strain evidence="10 11">RIB 2604</strain>
    </source>
</reference>
<comment type="catalytic activity">
    <reaction evidence="1 7">
        <text>ATP-independent breakage of single-stranded DNA, followed by passage and rejoining.</text>
        <dbReference type="EC" id="5.6.2.1"/>
    </reaction>
</comment>
<dbReference type="SMART" id="SM00493">
    <property type="entry name" value="TOPRIM"/>
    <property type="match status" value="1"/>
</dbReference>
<evidence type="ECO:0000259" key="9">
    <source>
        <dbReference type="PROSITE" id="PS52039"/>
    </source>
</evidence>
<dbReference type="SMART" id="SM00436">
    <property type="entry name" value="TOP1Bc"/>
    <property type="match status" value="1"/>
</dbReference>
<dbReference type="SMART" id="SM00437">
    <property type="entry name" value="TOP1Ac"/>
    <property type="match status" value="1"/>
</dbReference>
<dbReference type="GO" id="GO:0005634">
    <property type="term" value="C:nucleus"/>
    <property type="evidence" value="ECO:0007669"/>
    <property type="project" value="TreeGrafter"/>
</dbReference>
<evidence type="ECO:0000256" key="5">
    <source>
        <dbReference type="ARBA" id="ARBA00023125"/>
    </source>
</evidence>
<dbReference type="PRINTS" id="PR00417">
    <property type="entry name" value="PRTPISMRASEI"/>
</dbReference>
<dbReference type="EMBL" id="BCWF01000006">
    <property type="protein sequence ID" value="GAT20004.1"/>
    <property type="molecule type" value="Genomic_DNA"/>
</dbReference>
<evidence type="ECO:0000256" key="1">
    <source>
        <dbReference type="ARBA" id="ARBA00000213"/>
    </source>
</evidence>
<dbReference type="SUPFAM" id="SSF56712">
    <property type="entry name" value="Prokaryotic type I DNA topoisomerase"/>
    <property type="match status" value="1"/>
</dbReference>
<dbReference type="InterPro" id="IPR006171">
    <property type="entry name" value="TOPRIM_dom"/>
</dbReference>
<dbReference type="VEuPathDB" id="FungiDB:ASPFODRAFT_41157"/>
<comment type="similarity">
    <text evidence="2 7">Belongs to the type IA topoisomerase family.</text>
</comment>
<dbReference type="Proteomes" id="UP000075230">
    <property type="component" value="Unassembled WGS sequence"/>
</dbReference>
<keyword evidence="6 7" id="KW-0413">Isomerase</keyword>
<dbReference type="FunFam" id="1.10.290.10:FF:000001">
    <property type="entry name" value="DNA topoisomerase"/>
    <property type="match status" value="1"/>
</dbReference>
<dbReference type="Gene3D" id="1.10.290.10">
    <property type="entry name" value="Topoisomerase I, domain 4"/>
    <property type="match status" value="1"/>
</dbReference>
<dbReference type="InterPro" id="IPR003602">
    <property type="entry name" value="Topo_IA_DNA-bd_dom"/>
</dbReference>
<dbReference type="PANTHER" id="PTHR11390:SF21">
    <property type="entry name" value="DNA TOPOISOMERASE 3-ALPHA"/>
    <property type="match status" value="1"/>
</dbReference>
<evidence type="ECO:0000313" key="10">
    <source>
        <dbReference type="EMBL" id="GAT20004.1"/>
    </source>
</evidence>
<comment type="function">
    <text evidence="7">Introduces a single-strand break via transesterification at a target site in duplex DNA. Releases the supercoiling and torsional tension of DNA introduced during the DNA replication and transcription by transiently cleaving and rejoining one strand of the DNA duplex. The scissile phosphodiester is attacked by the catalytic tyrosine of the enzyme, resulting in the formation of a DNA-(5'-phosphotyrosyl)-enzyme intermediate and the expulsion of a 3'-OH DNA strand.</text>
</comment>
<protein>
    <recommendedName>
        <fullName evidence="3 7">DNA topoisomerase</fullName>
        <ecNumber evidence="3 7">5.6.2.1</ecNumber>
    </recommendedName>
</protein>
<reference evidence="11" key="2">
    <citation type="submission" date="2016-02" db="EMBL/GenBank/DDBJ databases">
        <title>Genome sequencing of Aspergillus luchuensis NBRC 4314.</title>
        <authorList>
            <person name="Yamada O."/>
        </authorList>
    </citation>
    <scope>NUCLEOTIDE SEQUENCE [LARGE SCALE GENOMIC DNA]</scope>
    <source>
        <strain evidence="11">RIB 2604</strain>
    </source>
</reference>
<dbReference type="CDD" id="cd00186">
    <property type="entry name" value="TOP1Ac"/>
    <property type="match status" value="1"/>
</dbReference>
<dbReference type="Gene3D" id="2.70.20.10">
    <property type="entry name" value="Topoisomerase I, domain 3"/>
    <property type="match status" value="1"/>
</dbReference>
<organism evidence="10 11">
    <name type="scientific">Aspergillus kawachii</name>
    <name type="common">White koji mold</name>
    <name type="synonym">Aspergillus awamori var. kawachi</name>
    <dbReference type="NCBI Taxonomy" id="1069201"/>
    <lineage>
        <taxon>Eukaryota</taxon>
        <taxon>Fungi</taxon>
        <taxon>Dikarya</taxon>
        <taxon>Ascomycota</taxon>
        <taxon>Pezizomycotina</taxon>
        <taxon>Eurotiomycetes</taxon>
        <taxon>Eurotiomycetidae</taxon>
        <taxon>Eurotiales</taxon>
        <taxon>Aspergillaceae</taxon>
        <taxon>Aspergillus</taxon>
        <taxon>Aspergillus subgen. Circumdati</taxon>
    </lineage>
</organism>
<dbReference type="InterPro" id="IPR003601">
    <property type="entry name" value="Topo_IA_2"/>
</dbReference>
<gene>
    <name evidence="10" type="ORF">RIB2604_00605880</name>
</gene>
<dbReference type="AlphaFoldDB" id="A0A146F133"/>
<dbReference type="InterPro" id="IPR023406">
    <property type="entry name" value="Topo_IA_AS"/>
</dbReference>
<dbReference type="PROSITE" id="PS50880">
    <property type="entry name" value="TOPRIM"/>
    <property type="match status" value="1"/>
</dbReference>
<accession>A0A146F133</accession>
<feature type="domain" description="Toprim" evidence="8">
    <location>
        <begin position="5"/>
        <end position="123"/>
    </location>
</feature>
<dbReference type="GO" id="GO:0031422">
    <property type="term" value="C:RecQ family helicase-topoisomerase III complex"/>
    <property type="evidence" value="ECO:0007669"/>
    <property type="project" value="TreeGrafter"/>
</dbReference>
<evidence type="ECO:0000256" key="3">
    <source>
        <dbReference type="ARBA" id="ARBA00012891"/>
    </source>
</evidence>
<dbReference type="EC" id="5.6.2.1" evidence="3 7"/>
<dbReference type="GO" id="GO:0003677">
    <property type="term" value="F:DNA binding"/>
    <property type="evidence" value="ECO:0007669"/>
    <property type="project" value="UniProtKB-KW"/>
</dbReference>
<dbReference type="GO" id="GO:0003917">
    <property type="term" value="F:DNA topoisomerase type I (single strand cut, ATP-independent) activity"/>
    <property type="evidence" value="ECO:0007669"/>
    <property type="project" value="UniProtKB-EC"/>
</dbReference>
<sequence>MTTQRVLCVAEKPAIAKAVAQHLSGGSFQTILNANIELGCPVPHQPSSKLQYTSLWLTYVYLRIFAKDKVAIAKNIQEQARRCKALFIWTDCDREGEHIGTEIRKQAKEGNARIVIKRASHVLHAARSLIELDDLQANAVAARIELDLRIGAAFTRLQTLQLKPLSAALQDTIISYGSCQFPTLGFVVDRYLRVKNFKPETFWGIKVMHTRDDIKVNFLWKRVHLFDRAAVTVMLERCLMAKKAKVTKVTQKPTSKWRPLPLTTVDLQMMGSRYLRMDSQTIMKVAEALYTKGFISYPRTETDQFDKGIDLKKLVEKQLPDGNWGQYARHLLDGAFKTPRSGRHNDQAHPPIHPICWVAPTALTADEKKVYEFVVRRFLACCSEDAKGQSTEVEIQYGDEFFHAKGLLVLERNYLDVYVYDKWESSQQLPNFQMGEMFEPTEAKIFDGKTTPPNYLTEPELIGLMDANGIGTDATMAEHIAKIKERQYVAVHSRGSGRNAVKELIPTRLGIALVEGYDNVFAGIPDSPSLSKPFLRKEMELRMREICAGRRTRQQVVQESLDMYREVATQMSPICWIFAAATHMQLCLLYNPKATKSTYLHSVYIEFGIAGNTTVHAAFKAHPENRHIDSASEKVQIAEPAPTDALAFLDEPVFKPLASHIADHPYPWRDKRPFQETNYALLMGAVQSLLEAEVDEGEDGVGLNEGHGQQDVVESNSSETYLLWVGDKDDEKGTCA</sequence>
<dbReference type="InterPro" id="IPR013825">
    <property type="entry name" value="Topo_IA_cen_sub2"/>
</dbReference>
<evidence type="ECO:0000256" key="6">
    <source>
        <dbReference type="ARBA" id="ARBA00023235"/>
    </source>
</evidence>
<evidence type="ECO:0000256" key="2">
    <source>
        <dbReference type="ARBA" id="ARBA00009446"/>
    </source>
</evidence>
<dbReference type="Gene3D" id="1.10.460.10">
    <property type="entry name" value="Topoisomerase I, domain 2"/>
    <property type="match status" value="1"/>
</dbReference>
<keyword evidence="4 7" id="KW-0799">Topoisomerase</keyword>
<dbReference type="GO" id="GO:0006281">
    <property type="term" value="P:DNA repair"/>
    <property type="evidence" value="ECO:0007669"/>
    <property type="project" value="TreeGrafter"/>
</dbReference>
<dbReference type="InterPro" id="IPR013826">
    <property type="entry name" value="Topo_IA_cen_sub3"/>
</dbReference>